<protein>
    <recommendedName>
        <fullName evidence="4">DUF4199 domain-containing protein</fullName>
    </recommendedName>
</protein>
<keyword evidence="3" id="KW-1185">Reference proteome</keyword>
<dbReference type="EMBL" id="SRSF01000003">
    <property type="protein sequence ID" value="THH39799.1"/>
    <property type="molecule type" value="Genomic_DNA"/>
</dbReference>
<dbReference type="AlphaFoldDB" id="A0A4S4NJ70"/>
<feature type="transmembrane region" description="Helical" evidence="1">
    <location>
        <begin position="71"/>
        <end position="92"/>
    </location>
</feature>
<comment type="caution">
    <text evidence="2">The sequence shown here is derived from an EMBL/GenBank/DDBJ whole genome shotgun (WGS) entry which is preliminary data.</text>
</comment>
<reference evidence="2 3" key="1">
    <citation type="submission" date="2019-04" db="EMBL/GenBank/DDBJ databases">
        <title>Lewinella litorea sp. nov., isolated from a marine sand.</title>
        <authorList>
            <person name="Yoon J.-H."/>
        </authorList>
    </citation>
    <scope>NUCLEOTIDE SEQUENCE [LARGE SCALE GENOMIC DNA]</scope>
    <source>
        <strain evidence="2 3">HSMS-39</strain>
    </source>
</reference>
<keyword evidence="1" id="KW-0812">Transmembrane</keyword>
<evidence type="ECO:0000313" key="2">
    <source>
        <dbReference type="EMBL" id="THH39799.1"/>
    </source>
</evidence>
<keyword evidence="1" id="KW-1133">Transmembrane helix</keyword>
<gene>
    <name evidence="2" type="ORF">E4021_09300</name>
</gene>
<dbReference type="RefSeq" id="WP_136458690.1">
    <property type="nucleotide sequence ID" value="NZ_SRSF01000003.1"/>
</dbReference>
<sequence>MKTIALKYGLYFFGGLVAIFLLSYLLGFAANYQLRVVNGVLHMAILYYGIKELRIKQPDTHQNYVSGVAQGLYIGTVGTVAFAIFLLLFLIADDGLMADLQAATPLGTALTPITASVFIIMEGIAVSLIGSYLLTRYVDARLEKKAGAENAYTSRGTLVG</sequence>
<proteinExistence type="predicted"/>
<accession>A0A4S4NJ70</accession>
<feature type="transmembrane region" description="Helical" evidence="1">
    <location>
        <begin position="32"/>
        <end position="50"/>
    </location>
</feature>
<dbReference type="OrthoDB" id="1450060at2"/>
<keyword evidence="1" id="KW-0472">Membrane</keyword>
<organism evidence="2 3">
    <name type="scientific">Neolewinella litorea</name>
    <dbReference type="NCBI Taxonomy" id="2562452"/>
    <lineage>
        <taxon>Bacteria</taxon>
        <taxon>Pseudomonadati</taxon>
        <taxon>Bacteroidota</taxon>
        <taxon>Saprospiria</taxon>
        <taxon>Saprospirales</taxon>
        <taxon>Lewinellaceae</taxon>
        <taxon>Neolewinella</taxon>
    </lineage>
</organism>
<evidence type="ECO:0000256" key="1">
    <source>
        <dbReference type="SAM" id="Phobius"/>
    </source>
</evidence>
<evidence type="ECO:0008006" key="4">
    <source>
        <dbReference type="Google" id="ProtNLM"/>
    </source>
</evidence>
<evidence type="ECO:0000313" key="3">
    <source>
        <dbReference type="Proteomes" id="UP000308528"/>
    </source>
</evidence>
<dbReference type="Proteomes" id="UP000308528">
    <property type="component" value="Unassembled WGS sequence"/>
</dbReference>
<feature type="transmembrane region" description="Helical" evidence="1">
    <location>
        <begin position="112"/>
        <end position="135"/>
    </location>
</feature>
<name>A0A4S4NJ70_9BACT</name>
<feature type="transmembrane region" description="Helical" evidence="1">
    <location>
        <begin position="9"/>
        <end position="26"/>
    </location>
</feature>